<reference evidence="1" key="1">
    <citation type="journal article" date="2023" name="G3 (Bethesda)">
        <title>Whole genome assemblies of Zophobas morio and Tenebrio molitor.</title>
        <authorList>
            <person name="Kaur S."/>
            <person name="Stinson S.A."/>
            <person name="diCenzo G.C."/>
        </authorList>
    </citation>
    <scope>NUCLEOTIDE SEQUENCE</scope>
    <source>
        <strain evidence="1">QUZm001</strain>
    </source>
</reference>
<dbReference type="EMBL" id="JALNTZ010000002">
    <property type="protein sequence ID" value="KAJ3662255.1"/>
    <property type="molecule type" value="Genomic_DNA"/>
</dbReference>
<sequence>MSWLNLNDSLNTLKGQISNFANNVLADDDEGKDPNSPFGDLKELQETCNKQQEEINYLRRLNAELSGRTNANAVSFFL</sequence>
<keyword evidence="2" id="KW-1185">Reference proteome</keyword>
<proteinExistence type="predicted"/>
<protein>
    <submittedName>
        <fullName evidence="1">Uncharacterized protein</fullName>
    </submittedName>
</protein>
<dbReference type="Proteomes" id="UP001168821">
    <property type="component" value="Unassembled WGS sequence"/>
</dbReference>
<organism evidence="1 2">
    <name type="scientific">Zophobas morio</name>
    <dbReference type="NCBI Taxonomy" id="2755281"/>
    <lineage>
        <taxon>Eukaryota</taxon>
        <taxon>Metazoa</taxon>
        <taxon>Ecdysozoa</taxon>
        <taxon>Arthropoda</taxon>
        <taxon>Hexapoda</taxon>
        <taxon>Insecta</taxon>
        <taxon>Pterygota</taxon>
        <taxon>Neoptera</taxon>
        <taxon>Endopterygota</taxon>
        <taxon>Coleoptera</taxon>
        <taxon>Polyphaga</taxon>
        <taxon>Cucujiformia</taxon>
        <taxon>Tenebrionidae</taxon>
        <taxon>Zophobas</taxon>
    </lineage>
</organism>
<dbReference type="AlphaFoldDB" id="A0AA38MLJ2"/>
<gene>
    <name evidence="1" type="ORF">Zmor_006611</name>
</gene>
<name>A0AA38MLJ2_9CUCU</name>
<accession>A0AA38MLJ2</accession>
<comment type="caution">
    <text evidence="1">The sequence shown here is derived from an EMBL/GenBank/DDBJ whole genome shotgun (WGS) entry which is preliminary data.</text>
</comment>
<evidence type="ECO:0000313" key="2">
    <source>
        <dbReference type="Proteomes" id="UP001168821"/>
    </source>
</evidence>
<evidence type="ECO:0000313" key="1">
    <source>
        <dbReference type="EMBL" id="KAJ3662255.1"/>
    </source>
</evidence>